<dbReference type="InterPro" id="IPR050275">
    <property type="entry name" value="PGM_Phosphatase"/>
</dbReference>
<dbReference type="PANTHER" id="PTHR48100">
    <property type="entry name" value="BROAD-SPECIFICITY PHOSPHATASE YOR283W-RELATED"/>
    <property type="match status" value="1"/>
</dbReference>
<accession>A0A7W6CEP1</accession>
<dbReference type="Proteomes" id="UP000548867">
    <property type="component" value="Unassembled WGS sequence"/>
</dbReference>
<dbReference type="PANTHER" id="PTHR48100:SF1">
    <property type="entry name" value="HISTIDINE PHOSPHATASE FAMILY PROTEIN-RELATED"/>
    <property type="match status" value="1"/>
</dbReference>
<dbReference type="CDD" id="cd07040">
    <property type="entry name" value="HP"/>
    <property type="match status" value="1"/>
</dbReference>
<protein>
    <submittedName>
        <fullName evidence="1">Alpha-ribazole phosphatase</fullName>
        <ecNumber evidence="1">3.1.3.73</ecNumber>
    </submittedName>
</protein>
<keyword evidence="1" id="KW-0378">Hydrolase</keyword>
<dbReference type="EC" id="3.1.3.73" evidence="1"/>
<evidence type="ECO:0000313" key="1">
    <source>
        <dbReference type="EMBL" id="MBB3954075.1"/>
    </source>
</evidence>
<gene>
    <name evidence="1" type="ORF">GGR38_001002</name>
</gene>
<name>A0A7W6CEP1_9SPHN</name>
<comment type="caution">
    <text evidence="1">The sequence shown here is derived from an EMBL/GenBank/DDBJ whole genome shotgun (WGS) entry which is preliminary data.</text>
</comment>
<dbReference type="SUPFAM" id="SSF53254">
    <property type="entry name" value="Phosphoglycerate mutase-like"/>
    <property type="match status" value="1"/>
</dbReference>
<dbReference type="AlphaFoldDB" id="A0A7W6CEP1"/>
<dbReference type="SMART" id="SM00855">
    <property type="entry name" value="PGAM"/>
    <property type="match status" value="1"/>
</dbReference>
<keyword evidence="2" id="KW-1185">Reference proteome</keyword>
<reference evidence="1 2" key="1">
    <citation type="submission" date="2020-08" db="EMBL/GenBank/DDBJ databases">
        <title>Genomic Encyclopedia of Type Strains, Phase IV (KMG-IV): sequencing the most valuable type-strain genomes for metagenomic binning, comparative biology and taxonomic classification.</title>
        <authorList>
            <person name="Goeker M."/>
        </authorList>
    </citation>
    <scope>NUCLEOTIDE SEQUENCE [LARGE SCALE GENOMIC DNA]</scope>
    <source>
        <strain evidence="1 2">DSM 27057</strain>
    </source>
</reference>
<dbReference type="InterPro" id="IPR013078">
    <property type="entry name" value="His_Pase_superF_clade-1"/>
</dbReference>
<dbReference type="EMBL" id="JACIDX010000003">
    <property type="protein sequence ID" value="MBB3954075.1"/>
    <property type="molecule type" value="Genomic_DNA"/>
</dbReference>
<sequence length="188" mass="20058">MKNGVKARTLHLIRHGAVEGAGCLNGHSDVAPTAEGLIACRTRAHGLSAARVIASDLSRARMAGEGIAQDLDLALTIDPRWRELNFGAWEGRDPAELGGAIAPFWDDPQTNPPPGGESWGDMQGRVAQALLAIEEDALVITHAGPMRAALGLLLGLTYRQTWAFHLPYAARISLRLWGDGAQVTELIA</sequence>
<organism evidence="1 2">
    <name type="scientific">Novosphingobium sediminicola</name>
    <dbReference type="NCBI Taxonomy" id="563162"/>
    <lineage>
        <taxon>Bacteria</taxon>
        <taxon>Pseudomonadati</taxon>
        <taxon>Pseudomonadota</taxon>
        <taxon>Alphaproteobacteria</taxon>
        <taxon>Sphingomonadales</taxon>
        <taxon>Sphingomonadaceae</taxon>
        <taxon>Novosphingobium</taxon>
    </lineage>
</organism>
<proteinExistence type="predicted"/>
<dbReference type="GO" id="GO:0043755">
    <property type="term" value="F:alpha-ribazole phosphatase activity"/>
    <property type="evidence" value="ECO:0007669"/>
    <property type="project" value="UniProtKB-EC"/>
</dbReference>
<dbReference type="Gene3D" id="3.40.50.1240">
    <property type="entry name" value="Phosphoglycerate mutase-like"/>
    <property type="match status" value="1"/>
</dbReference>
<dbReference type="RefSeq" id="WP_343058985.1">
    <property type="nucleotide sequence ID" value="NZ_JACIDX010000003.1"/>
</dbReference>
<dbReference type="Pfam" id="PF00300">
    <property type="entry name" value="His_Phos_1"/>
    <property type="match status" value="1"/>
</dbReference>
<evidence type="ECO:0000313" key="2">
    <source>
        <dbReference type="Proteomes" id="UP000548867"/>
    </source>
</evidence>
<dbReference type="InterPro" id="IPR029033">
    <property type="entry name" value="His_PPase_superfam"/>
</dbReference>
<dbReference type="GO" id="GO:0005737">
    <property type="term" value="C:cytoplasm"/>
    <property type="evidence" value="ECO:0007669"/>
    <property type="project" value="TreeGrafter"/>
</dbReference>